<dbReference type="UniPathway" id="UPA00142">
    <property type="reaction ID" value="UER00209"/>
</dbReference>
<comment type="function">
    <text evidence="13">Synthesizes glutathione from L-glutamate and L-cysteine via gamma-L-glutamyl-L-cysteine.</text>
</comment>
<keyword evidence="7 13" id="KW-0547">Nucleotide-binding</keyword>
<dbReference type="InterPro" id="IPR007370">
    <property type="entry name" value="Glu_cys_ligase"/>
</dbReference>
<feature type="domain" description="ATP-grasp" evidence="14">
    <location>
        <begin position="494"/>
        <end position="754"/>
    </location>
</feature>
<dbReference type="EC" id="6.3.2.2" evidence="13"/>
<keyword evidence="4 13" id="KW-0436">Ligase</keyword>
<dbReference type="InterPro" id="IPR020561">
    <property type="entry name" value="PRibGlycinamid_synth_ATP-grasp"/>
</dbReference>
<dbReference type="InterPro" id="IPR006334">
    <property type="entry name" value="Glut_cys_ligase"/>
</dbReference>
<dbReference type="GO" id="GO:0005524">
    <property type="term" value="F:ATP binding"/>
    <property type="evidence" value="ECO:0007669"/>
    <property type="project" value="UniProtKB-UniRule"/>
</dbReference>
<proteinExistence type="inferred from homology"/>
<dbReference type="NCBIfam" id="NF002688">
    <property type="entry name" value="PRK02471.1"/>
    <property type="match status" value="1"/>
</dbReference>
<evidence type="ECO:0000256" key="8">
    <source>
        <dbReference type="ARBA" id="ARBA00022840"/>
    </source>
</evidence>
<evidence type="ECO:0000256" key="3">
    <source>
        <dbReference type="ARBA" id="ARBA00005006"/>
    </source>
</evidence>
<evidence type="ECO:0000256" key="6">
    <source>
        <dbReference type="ARBA" id="ARBA00022723"/>
    </source>
</evidence>
<keyword evidence="5 13" id="KW-0317">Glutathione biosynthesis</keyword>
<dbReference type="InterPro" id="IPR011761">
    <property type="entry name" value="ATP-grasp"/>
</dbReference>
<dbReference type="STRING" id="89093.SAMN04488558_11234"/>
<keyword evidence="8 13" id="KW-0067">ATP-binding</keyword>
<dbReference type="Gene3D" id="3.30.470.20">
    <property type="entry name" value="ATP-grasp fold, B domain"/>
    <property type="match status" value="2"/>
</dbReference>
<evidence type="ECO:0000256" key="1">
    <source>
        <dbReference type="ARBA" id="ARBA00001936"/>
    </source>
</evidence>
<dbReference type="InterPro" id="IPR014746">
    <property type="entry name" value="Gln_synth/guanido_kin_cat_dom"/>
</dbReference>
<name>A0A1H9GB55_9LACT</name>
<dbReference type="InterPro" id="IPR040657">
    <property type="entry name" value="GshAB_ATP-grasp"/>
</dbReference>
<dbReference type="GO" id="GO:0004363">
    <property type="term" value="F:glutathione synthase activity"/>
    <property type="evidence" value="ECO:0007669"/>
    <property type="project" value="UniProtKB-UniRule"/>
</dbReference>
<accession>A0A1H9GB55</accession>
<dbReference type="Pfam" id="PF18419">
    <property type="entry name" value="ATP-grasp_6"/>
    <property type="match status" value="1"/>
</dbReference>
<keyword evidence="9" id="KW-0460">Magnesium</keyword>
<keyword evidence="6" id="KW-0479">Metal-binding</keyword>
<dbReference type="GO" id="GO:0004357">
    <property type="term" value="F:glutamate-cysteine ligase activity"/>
    <property type="evidence" value="ECO:0007669"/>
    <property type="project" value="UniProtKB-UniRule"/>
</dbReference>
<comment type="pathway">
    <text evidence="13">Sulfur metabolism; glutathione biosynthesis; glutathione from L-cysteine and L-glutamate: step 2/2.</text>
</comment>
<evidence type="ECO:0000256" key="4">
    <source>
        <dbReference type="ARBA" id="ARBA00022598"/>
    </source>
</evidence>
<dbReference type="Proteomes" id="UP000198833">
    <property type="component" value="Unassembled WGS sequence"/>
</dbReference>
<dbReference type="SUPFAM" id="SSF56059">
    <property type="entry name" value="Glutathione synthetase ATP-binding domain-like"/>
    <property type="match status" value="1"/>
</dbReference>
<evidence type="ECO:0000256" key="10">
    <source>
        <dbReference type="ARBA" id="ARBA00023211"/>
    </source>
</evidence>
<dbReference type="InterPro" id="IPR006335">
    <property type="entry name" value="Glut_biosynth"/>
</dbReference>
<gene>
    <name evidence="13" type="primary">gshAB</name>
    <name evidence="13" type="synonym">gshF</name>
    <name evidence="15" type="ORF">SAMN04488558_11234</name>
</gene>
<feature type="region of interest" description="Glutamate--cysteine ligase" evidence="13">
    <location>
        <begin position="1"/>
        <end position="335"/>
    </location>
</feature>
<evidence type="ECO:0000259" key="14">
    <source>
        <dbReference type="PROSITE" id="PS50975"/>
    </source>
</evidence>
<evidence type="ECO:0000256" key="9">
    <source>
        <dbReference type="ARBA" id="ARBA00022842"/>
    </source>
</evidence>
<dbReference type="HAMAP" id="MF_00782">
    <property type="entry name" value="Glut_biosynth"/>
    <property type="match status" value="1"/>
</dbReference>
<keyword evidence="10" id="KW-0464">Manganese</keyword>
<dbReference type="EC" id="6.3.2.3" evidence="13"/>
<evidence type="ECO:0000256" key="7">
    <source>
        <dbReference type="ARBA" id="ARBA00022741"/>
    </source>
</evidence>
<dbReference type="Pfam" id="PF04262">
    <property type="entry name" value="Glu_cys_ligase"/>
    <property type="match status" value="2"/>
</dbReference>
<dbReference type="NCBIfam" id="TIGR01435">
    <property type="entry name" value="glu_cys_lig_rel"/>
    <property type="match status" value="1"/>
</dbReference>
<evidence type="ECO:0000256" key="5">
    <source>
        <dbReference type="ARBA" id="ARBA00022684"/>
    </source>
</evidence>
<comment type="cofactor">
    <cofactor evidence="2">
        <name>Mg(2+)</name>
        <dbReference type="ChEBI" id="CHEBI:18420"/>
    </cofactor>
</comment>
<protein>
    <recommendedName>
        <fullName evidence="13">Glutathione biosynthesis bifunctional protein GshAB</fullName>
    </recommendedName>
    <alternativeName>
        <fullName evidence="13">Gamma-GCS-GS</fullName>
        <shortName evidence="13">GCS-GS</shortName>
    </alternativeName>
    <domain>
        <recommendedName>
            <fullName evidence="13">Glutamate--cysteine ligase</fullName>
            <ecNumber evidence="13">6.3.2.2</ecNumber>
        </recommendedName>
        <alternativeName>
            <fullName evidence="13">Gamma-ECS</fullName>
            <shortName evidence="13">GCS</shortName>
        </alternativeName>
        <alternativeName>
            <fullName evidence="13">Gamma-glutamylcysteine synthetase</fullName>
        </alternativeName>
    </domain>
    <domain>
        <recommendedName>
            <fullName evidence="13">Glutathione synthetase</fullName>
            <ecNumber evidence="13">6.3.2.3</ecNumber>
        </recommendedName>
        <alternativeName>
            <fullName evidence="13">GSH synthetase</fullName>
            <shortName evidence="13">GS</shortName>
            <shortName evidence="13">GSH-S</shortName>
            <shortName evidence="13">GSHase</shortName>
        </alternativeName>
        <alternativeName>
            <fullName evidence="13">Glutathione synthase</fullName>
        </alternativeName>
    </domain>
</protein>
<sequence>MRRFDPLFTEADLLELWQSTIGIERETLRIKEDGQIAKTPHSSHWGDRAYHPYIQTDFAESQLEFITPPAKDSQEVMAWLAAIHQIAAQENDQQAEWMWPYSTPPAVPTDGKLKVAQLSNPADVHYREHLAKFYGVDVQLLSGIHYNFQINPRVLANKISPDADAIAVTNKIYAKLGRNYLRYRWILTYLLGAAPFVPGTYQTKLYGKPSQQPMRSVRLSRYGYMNDPKVKIRYDQFEHFVDDLEQAVEDGLLSEEKELYADVRFKQSKPVRKLMERGIDYIELRNFDLNPFAPYGISQEDIDFVKLFVITLILLPDVHSQEAVDQGNQLNLAIAEADPLAPHQQDNEVGWFFQEMKYLTQIIDQELQTNYLELVEAKERQMSQPEQTLAGRLHQLYQDQAGMVEHGLAMAKDHQEVYLERPYLLHGFEALEISTQDVIKEAIRLGLEVEIIDPAENLIKLQHQDHFEYIRKGNMTAYDSLISYFLMENKVATKKILENAGIHTPRSENFSQIELAKAYYPSIQDKAFVIKPKSTNYGLGISIFNQGASREDYEAGLKVAFKEDKEVLIEEFIEGTEYRFYVQGDEVKAICQRQPAHVIGDGQHTVDQLIDQENQHPLRGPQHKAPMTLLAKGDIERMQLHQQGLDFNSIPDPDQIVYLRRNTNVSTGGISIDRTDDTDPSYKDLAVKASQALGAFFCGVDLIIPDRTVPADQSKYGIIEANFNPAMMIHRFVGRGQVRYLGLEVIKALFPELKMTDNEHTTFPA</sequence>
<dbReference type="OrthoDB" id="9803907at2"/>
<keyword evidence="16" id="KW-1185">Reference proteome</keyword>
<evidence type="ECO:0000256" key="11">
    <source>
        <dbReference type="ARBA" id="ARBA00023268"/>
    </source>
</evidence>
<evidence type="ECO:0000256" key="12">
    <source>
        <dbReference type="ARBA" id="ARBA00048819"/>
    </source>
</evidence>
<evidence type="ECO:0000256" key="2">
    <source>
        <dbReference type="ARBA" id="ARBA00001946"/>
    </source>
</evidence>
<dbReference type="PROSITE" id="PS50975">
    <property type="entry name" value="ATP_GRASP"/>
    <property type="match status" value="1"/>
</dbReference>
<evidence type="ECO:0000256" key="13">
    <source>
        <dbReference type="HAMAP-Rule" id="MF_00782"/>
    </source>
</evidence>
<keyword evidence="11 13" id="KW-0511">Multifunctional enzyme</keyword>
<comment type="similarity">
    <text evidence="13">In the N-terminal section; belongs to the glutamate--cysteine ligase type 1 family. Type 2 subfamily.</text>
</comment>
<dbReference type="PANTHER" id="PTHR38761:SF1">
    <property type="entry name" value="GLUTAMATE--CYSTEINE LIGASE"/>
    <property type="match status" value="1"/>
</dbReference>
<dbReference type="RefSeq" id="WP_092572598.1">
    <property type="nucleotide sequence ID" value="NZ_CP096206.2"/>
</dbReference>
<dbReference type="PANTHER" id="PTHR38761">
    <property type="entry name" value="GLUTAMATE--CYSTEINE LIGASE"/>
    <property type="match status" value="1"/>
</dbReference>
<dbReference type="SUPFAM" id="SSF55931">
    <property type="entry name" value="Glutamine synthetase/guanido kinase"/>
    <property type="match status" value="1"/>
</dbReference>
<dbReference type="Pfam" id="PF01071">
    <property type="entry name" value="GARS_A"/>
    <property type="match status" value="1"/>
</dbReference>
<dbReference type="EMBL" id="FOEN01000012">
    <property type="protein sequence ID" value="SEQ47415.1"/>
    <property type="molecule type" value="Genomic_DNA"/>
</dbReference>
<comment type="pathway">
    <text evidence="3 13">Sulfur metabolism; glutathione biosynthesis; glutathione from L-cysteine and L-glutamate: step 1/2.</text>
</comment>
<evidence type="ECO:0000313" key="15">
    <source>
        <dbReference type="EMBL" id="SEQ47415.1"/>
    </source>
</evidence>
<comment type="cofactor">
    <cofactor evidence="1">
        <name>Mn(2+)</name>
        <dbReference type="ChEBI" id="CHEBI:29035"/>
    </cofactor>
</comment>
<dbReference type="GO" id="GO:0046872">
    <property type="term" value="F:metal ion binding"/>
    <property type="evidence" value="ECO:0007669"/>
    <property type="project" value="UniProtKB-KW"/>
</dbReference>
<evidence type="ECO:0000313" key="16">
    <source>
        <dbReference type="Proteomes" id="UP000198833"/>
    </source>
</evidence>
<comment type="catalytic activity">
    <reaction evidence="12 13">
        <text>L-cysteine + L-glutamate + ATP = gamma-L-glutamyl-L-cysteine + ADP + phosphate + H(+)</text>
        <dbReference type="Rhea" id="RHEA:13285"/>
        <dbReference type="ChEBI" id="CHEBI:15378"/>
        <dbReference type="ChEBI" id="CHEBI:29985"/>
        <dbReference type="ChEBI" id="CHEBI:30616"/>
        <dbReference type="ChEBI" id="CHEBI:35235"/>
        <dbReference type="ChEBI" id="CHEBI:43474"/>
        <dbReference type="ChEBI" id="CHEBI:58173"/>
        <dbReference type="ChEBI" id="CHEBI:456216"/>
        <dbReference type="EC" id="6.3.2.2"/>
    </reaction>
</comment>
<comment type="subunit">
    <text evidence="13">Monomer.</text>
</comment>
<dbReference type="Gene3D" id="3.30.590.20">
    <property type="match status" value="1"/>
</dbReference>
<dbReference type="GO" id="GO:0005829">
    <property type="term" value="C:cytosol"/>
    <property type="evidence" value="ECO:0007669"/>
    <property type="project" value="TreeGrafter"/>
</dbReference>
<reference evidence="15 16" key="1">
    <citation type="submission" date="2016-10" db="EMBL/GenBank/DDBJ databases">
        <authorList>
            <person name="de Groot N.N."/>
        </authorList>
    </citation>
    <scope>NUCLEOTIDE SEQUENCE [LARGE SCALE GENOMIC DNA]</scope>
    <source>
        <strain evidence="15 16">DSM 15695</strain>
    </source>
</reference>
<organism evidence="15 16">
    <name type="scientific">Ignavigranum ruoffiae</name>
    <dbReference type="NCBI Taxonomy" id="89093"/>
    <lineage>
        <taxon>Bacteria</taxon>
        <taxon>Bacillati</taxon>
        <taxon>Bacillota</taxon>
        <taxon>Bacilli</taxon>
        <taxon>Lactobacillales</taxon>
        <taxon>Aerococcaceae</taxon>
        <taxon>Ignavigranum</taxon>
    </lineage>
</organism>
<comment type="catalytic activity">
    <reaction evidence="13">
        <text>gamma-L-glutamyl-L-cysteine + glycine + ATP = glutathione + ADP + phosphate + H(+)</text>
        <dbReference type="Rhea" id="RHEA:13557"/>
        <dbReference type="ChEBI" id="CHEBI:15378"/>
        <dbReference type="ChEBI" id="CHEBI:30616"/>
        <dbReference type="ChEBI" id="CHEBI:43474"/>
        <dbReference type="ChEBI" id="CHEBI:57305"/>
        <dbReference type="ChEBI" id="CHEBI:57925"/>
        <dbReference type="ChEBI" id="CHEBI:58173"/>
        <dbReference type="ChEBI" id="CHEBI:456216"/>
        <dbReference type="EC" id="6.3.2.3"/>
    </reaction>
</comment>
<dbReference type="AlphaFoldDB" id="A0A1H9GB55"/>